<feature type="binding site" evidence="7">
    <location>
        <position position="216"/>
    </location>
    <ligand>
        <name>urate</name>
        <dbReference type="ChEBI" id="CHEBI:17775"/>
    </ligand>
</feature>
<comment type="function">
    <text evidence="5 8">Catalyzes the oxidation of uric acid to 5-hydroxyisourate, which is further processed to form (S)-allantoin.</text>
</comment>
<keyword evidence="3 5" id="KW-0659">Purine metabolism</keyword>
<accession>A0A9X1YA22</accession>
<feature type="binding site" evidence="7">
    <location>
        <position position="55"/>
    </location>
    <ligand>
        <name>O2</name>
        <dbReference type="ChEBI" id="CHEBI:15379"/>
    </ligand>
</feature>
<feature type="binding site" evidence="7">
    <location>
        <position position="173"/>
    </location>
    <ligand>
        <name>5-hydroxyisourate</name>
        <dbReference type="ChEBI" id="CHEBI:18072"/>
    </ligand>
</feature>
<dbReference type="PANTHER" id="PTHR42874">
    <property type="entry name" value="URICASE"/>
    <property type="match status" value="1"/>
</dbReference>
<evidence type="ECO:0000313" key="9">
    <source>
        <dbReference type="EMBL" id="MCK8786684.1"/>
    </source>
</evidence>
<evidence type="ECO:0000256" key="7">
    <source>
        <dbReference type="PIRSR" id="PIRSR000241-2"/>
    </source>
</evidence>
<dbReference type="RefSeq" id="WP_248668799.1">
    <property type="nucleotide sequence ID" value="NZ_JALPRX010000093.1"/>
</dbReference>
<comment type="pathway">
    <text evidence="1 5">Purine metabolism; urate degradation; (S)-allantoin from urate: step 1/3.</text>
</comment>
<dbReference type="InterPro" id="IPR002042">
    <property type="entry name" value="Uricase"/>
</dbReference>
<feature type="binding site" evidence="7">
    <location>
        <position position="242"/>
    </location>
    <ligand>
        <name>5-hydroxyisourate</name>
        <dbReference type="ChEBI" id="CHEBI:18072"/>
    </ligand>
</feature>
<evidence type="ECO:0000256" key="6">
    <source>
        <dbReference type="PIRSR" id="PIRSR000241-1"/>
    </source>
</evidence>
<evidence type="ECO:0000256" key="3">
    <source>
        <dbReference type="ARBA" id="ARBA00022631"/>
    </source>
</evidence>
<evidence type="ECO:0000256" key="5">
    <source>
        <dbReference type="PIRNR" id="PIRNR000241"/>
    </source>
</evidence>
<feature type="active site" description="Charge relay system" evidence="6">
    <location>
        <position position="244"/>
    </location>
</feature>
<evidence type="ECO:0000256" key="1">
    <source>
        <dbReference type="ARBA" id="ARBA00004831"/>
    </source>
</evidence>
<protein>
    <recommendedName>
        <fullName evidence="5 8">Uricase</fullName>
        <ecNumber evidence="5 8">1.7.3.3</ecNumber>
    </recommendedName>
    <alternativeName>
        <fullName evidence="5">Urate oxidase</fullName>
    </alternativeName>
</protein>
<feature type="binding site" evidence="7">
    <location>
        <position position="56"/>
    </location>
    <ligand>
        <name>5-hydroxyisourate</name>
        <dbReference type="ChEBI" id="CHEBI:18072"/>
    </ligand>
</feature>
<dbReference type="Pfam" id="PF01014">
    <property type="entry name" value="Uricase"/>
    <property type="match status" value="2"/>
</dbReference>
<comment type="caution">
    <text evidence="9">The sequence shown here is derived from an EMBL/GenBank/DDBJ whole genome shotgun (WGS) entry which is preliminary data.</text>
</comment>
<dbReference type="PIRSF" id="PIRSF000241">
    <property type="entry name" value="Urate_oxidase"/>
    <property type="match status" value="1"/>
</dbReference>
<feature type="binding site" evidence="7">
    <location>
        <position position="215"/>
    </location>
    <ligand>
        <name>5-hydroxyisourate</name>
        <dbReference type="ChEBI" id="CHEBI:18072"/>
    </ligand>
</feature>
<dbReference type="EC" id="1.7.3.3" evidence="5 8"/>
<feature type="binding site" evidence="7">
    <location>
        <position position="56"/>
    </location>
    <ligand>
        <name>urate</name>
        <dbReference type="ChEBI" id="CHEBI:17775"/>
    </ligand>
</feature>
<dbReference type="EMBL" id="JALPRX010000093">
    <property type="protein sequence ID" value="MCK8786684.1"/>
    <property type="molecule type" value="Genomic_DNA"/>
</dbReference>
<dbReference type="GO" id="GO:0004846">
    <property type="term" value="F:urate oxidase activity"/>
    <property type="evidence" value="ECO:0007669"/>
    <property type="project" value="UniProtKB-EC"/>
</dbReference>
<feature type="binding site" evidence="7">
    <location>
        <position position="173"/>
    </location>
    <ligand>
        <name>urate</name>
        <dbReference type="ChEBI" id="CHEBI:17775"/>
    </ligand>
</feature>
<keyword evidence="4 5" id="KW-0560">Oxidoreductase</keyword>
<feature type="binding site" evidence="7">
    <location>
        <position position="215"/>
    </location>
    <ligand>
        <name>urate</name>
        <dbReference type="ChEBI" id="CHEBI:17775"/>
    </ligand>
</feature>
<evidence type="ECO:0000256" key="2">
    <source>
        <dbReference type="ARBA" id="ARBA00009760"/>
    </source>
</evidence>
<feature type="active site" description="Charge relay system" evidence="6">
    <location>
        <position position="55"/>
    </location>
</feature>
<feature type="binding site" evidence="7">
    <location>
        <position position="242"/>
    </location>
    <ligand>
        <name>O2</name>
        <dbReference type="ChEBI" id="CHEBI:15379"/>
    </ligand>
</feature>
<feature type="binding site" evidence="7">
    <location>
        <position position="216"/>
    </location>
    <ligand>
        <name>5-hydroxyisourate</name>
        <dbReference type="ChEBI" id="CHEBI:18072"/>
    </ligand>
</feature>
<dbReference type="Proteomes" id="UP001139516">
    <property type="component" value="Unassembled WGS sequence"/>
</dbReference>
<dbReference type="PRINTS" id="PR00093">
    <property type="entry name" value="URICASE"/>
</dbReference>
<evidence type="ECO:0000313" key="10">
    <source>
        <dbReference type="Proteomes" id="UP001139516"/>
    </source>
</evidence>
<dbReference type="SUPFAM" id="SSF55620">
    <property type="entry name" value="Tetrahydrobiopterin biosynthesis enzymes-like"/>
    <property type="match status" value="2"/>
</dbReference>
<dbReference type="NCBIfam" id="TIGR03383">
    <property type="entry name" value="urate_oxi"/>
    <property type="match status" value="1"/>
</dbReference>
<feature type="binding site" evidence="7">
    <location>
        <position position="242"/>
    </location>
    <ligand>
        <name>urate</name>
        <dbReference type="ChEBI" id="CHEBI:17775"/>
    </ligand>
</feature>
<dbReference type="Gene3D" id="3.10.270.10">
    <property type="entry name" value="Urate Oxidase"/>
    <property type="match status" value="1"/>
</dbReference>
<organism evidence="9 10">
    <name type="scientific">Roseomonas acroporae</name>
    <dbReference type="NCBI Taxonomy" id="2937791"/>
    <lineage>
        <taxon>Bacteria</taxon>
        <taxon>Pseudomonadati</taxon>
        <taxon>Pseudomonadota</taxon>
        <taxon>Alphaproteobacteria</taxon>
        <taxon>Acetobacterales</taxon>
        <taxon>Roseomonadaceae</taxon>
        <taxon>Roseomonas</taxon>
    </lineage>
</organism>
<comment type="catalytic activity">
    <reaction evidence="5 8">
        <text>urate + O2 + H2O = 5-hydroxyisourate + H2O2</text>
        <dbReference type="Rhea" id="RHEA:21368"/>
        <dbReference type="ChEBI" id="CHEBI:15377"/>
        <dbReference type="ChEBI" id="CHEBI:15379"/>
        <dbReference type="ChEBI" id="CHEBI:16240"/>
        <dbReference type="ChEBI" id="CHEBI:17775"/>
        <dbReference type="ChEBI" id="CHEBI:18072"/>
        <dbReference type="EC" id="1.7.3.3"/>
    </reaction>
</comment>
<proteinExistence type="inferred from homology"/>
<name>A0A9X1YA22_9PROT</name>
<comment type="similarity">
    <text evidence="2 5 8">Belongs to the uricase family.</text>
</comment>
<dbReference type="AlphaFoldDB" id="A0A9X1YA22"/>
<gene>
    <name evidence="9" type="primary">pucL</name>
    <name evidence="9" type="ORF">M0638_20115</name>
</gene>
<evidence type="ECO:0000256" key="4">
    <source>
        <dbReference type="ARBA" id="ARBA00023002"/>
    </source>
</evidence>
<feature type="binding site" evidence="7">
    <location>
        <position position="55"/>
    </location>
    <ligand>
        <name>5-hydroxyisourate</name>
        <dbReference type="ChEBI" id="CHEBI:18072"/>
    </ligand>
</feature>
<keyword evidence="10" id="KW-1185">Reference proteome</keyword>
<dbReference type="GO" id="GO:0006145">
    <property type="term" value="P:purine nucleobase catabolic process"/>
    <property type="evidence" value="ECO:0007669"/>
    <property type="project" value="TreeGrafter"/>
</dbReference>
<feature type="active site" description="Charge relay system" evidence="6">
    <location>
        <position position="10"/>
    </location>
</feature>
<dbReference type="GO" id="GO:0019628">
    <property type="term" value="P:urate catabolic process"/>
    <property type="evidence" value="ECO:0007669"/>
    <property type="project" value="TreeGrafter"/>
</dbReference>
<dbReference type="PANTHER" id="PTHR42874:SF1">
    <property type="entry name" value="URICASE"/>
    <property type="match status" value="1"/>
</dbReference>
<sequence>MSLVSKTYGKGKVRVMRVHRDGERHEVRDLSVQAMVTGDFGRAFTDADNSTSLCTDTVKNIVNIVARENMTLQNEPFCKAVAEKLLGAYPQVESATVTAHETKWVRLAFGGTPHPHSFVLDSNGRPYAKVVATRDAVSTLSGVSGFSFLKSTQSGWSNFHKDGFTTLAETDDRIAATAMEASWHWNAEPADYEAANAKILSTMIEVFATTYSYSVQDSLYRMGTAALEAVPEIEDVSMACPNKHYIPLNLKAFGLENNNQVFVATDEPHGQIECTVGRG</sequence>
<reference evidence="9" key="1">
    <citation type="submission" date="2022-04" db="EMBL/GenBank/DDBJ databases">
        <title>Roseomonas acroporae sp. nov., isolated from coral Acropora digitifera.</title>
        <authorList>
            <person name="Sun H."/>
        </authorList>
    </citation>
    <scope>NUCLEOTIDE SEQUENCE</scope>
    <source>
        <strain evidence="9">NAR14</strain>
    </source>
</reference>
<feature type="binding site" evidence="7">
    <location>
        <position position="55"/>
    </location>
    <ligand>
        <name>urate</name>
        <dbReference type="ChEBI" id="CHEBI:17775"/>
    </ligand>
</feature>
<evidence type="ECO:0000256" key="8">
    <source>
        <dbReference type="RuleBase" id="RU004455"/>
    </source>
</evidence>